<accession>A0A653CQZ4</accession>
<sequence>FPVDPEQRSICVSLLGFETSHKLPKRAEICSNDFQQHDIECGLSGKCILRKGAVPLAIHAVFNAPGNVSSESTSDGSLVSATELFDEIETDLAVKRMLSKLISHLKSEFDIVVGDYEKTFKKLKIAEISSDIQSSDDFELQEKRQRKKPRRLILEESSNEELGQRALPPPPSVKYSRIINSTICGTPIVKKVASPSTNDNSPTPQGINTINRTYLSPSVPNFDKPAHEAILTYVIQIKEQNKQILSLLNNLQSGIPEYSHLPADLPVTFPINNLA</sequence>
<gene>
    <name evidence="2" type="ORF">CALMAC_LOCUS11144</name>
</gene>
<evidence type="ECO:0000313" key="3">
    <source>
        <dbReference type="Proteomes" id="UP000410492"/>
    </source>
</evidence>
<feature type="region of interest" description="Disordered" evidence="1">
    <location>
        <begin position="136"/>
        <end position="169"/>
    </location>
</feature>
<name>A0A653CQZ4_CALMS</name>
<keyword evidence="3" id="KW-1185">Reference proteome</keyword>
<proteinExistence type="predicted"/>
<dbReference type="OrthoDB" id="6780303at2759"/>
<dbReference type="Proteomes" id="UP000410492">
    <property type="component" value="Unassembled WGS sequence"/>
</dbReference>
<reference evidence="2 3" key="1">
    <citation type="submission" date="2019-01" db="EMBL/GenBank/DDBJ databases">
        <authorList>
            <person name="Sayadi A."/>
        </authorList>
    </citation>
    <scope>NUCLEOTIDE SEQUENCE [LARGE SCALE GENOMIC DNA]</scope>
</reference>
<protein>
    <submittedName>
        <fullName evidence="2">Uncharacterized protein</fullName>
    </submittedName>
</protein>
<dbReference type="AlphaFoldDB" id="A0A653CQZ4"/>
<organism evidence="2 3">
    <name type="scientific">Callosobruchus maculatus</name>
    <name type="common">Southern cowpea weevil</name>
    <name type="synonym">Pulse bruchid</name>
    <dbReference type="NCBI Taxonomy" id="64391"/>
    <lineage>
        <taxon>Eukaryota</taxon>
        <taxon>Metazoa</taxon>
        <taxon>Ecdysozoa</taxon>
        <taxon>Arthropoda</taxon>
        <taxon>Hexapoda</taxon>
        <taxon>Insecta</taxon>
        <taxon>Pterygota</taxon>
        <taxon>Neoptera</taxon>
        <taxon>Endopterygota</taxon>
        <taxon>Coleoptera</taxon>
        <taxon>Polyphaga</taxon>
        <taxon>Cucujiformia</taxon>
        <taxon>Chrysomeloidea</taxon>
        <taxon>Chrysomelidae</taxon>
        <taxon>Bruchinae</taxon>
        <taxon>Bruchini</taxon>
        <taxon>Callosobruchus</taxon>
    </lineage>
</organism>
<dbReference type="EMBL" id="CAACVG010008570">
    <property type="protein sequence ID" value="VEN50344.1"/>
    <property type="molecule type" value="Genomic_DNA"/>
</dbReference>
<evidence type="ECO:0000256" key="1">
    <source>
        <dbReference type="SAM" id="MobiDB-lite"/>
    </source>
</evidence>
<evidence type="ECO:0000313" key="2">
    <source>
        <dbReference type="EMBL" id="VEN50344.1"/>
    </source>
</evidence>
<feature type="non-terminal residue" evidence="2">
    <location>
        <position position="1"/>
    </location>
</feature>